<evidence type="ECO:0000313" key="3">
    <source>
        <dbReference type="Proteomes" id="UP000712600"/>
    </source>
</evidence>
<evidence type="ECO:0000313" key="2">
    <source>
        <dbReference type="EMBL" id="KAF3600428.1"/>
    </source>
</evidence>
<accession>A0A8S9SGI4</accession>
<name>A0A8S9SGI4_BRACR</name>
<feature type="chain" id="PRO_5035713626" evidence="1">
    <location>
        <begin position="27"/>
        <end position="54"/>
    </location>
</feature>
<reference evidence="2" key="1">
    <citation type="submission" date="2019-12" db="EMBL/GenBank/DDBJ databases">
        <title>Genome sequencing and annotation of Brassica cretica.</title>
        <authorList>
            <person name="Studholme D.J."/>
            <person name="Sarris P."/>
        </authorList>
    </citation>
    <scope>NUCLEOTIDE SEQUENCE</scope>
    <source>
        <strain evidence="2">PFS-109/04</strain>
        <tissue evidence="2">Leaf</tissue>
    </source>
</reference>
<protein>
    <submittedName>
        <fullName evidence="2">Uncharacterized protein</fullName>
    </submittedName>
</protein>
<proteinExistence type="predicted"/>
<sequence length="54" mass="5936">MPFSSAPLRLMMLCMALLGTVQRSLAVFVILSDAGREFTGKYASELVSSYFEVT</sequence>
<comment type="caution">
    <text evidence="2">The sequence shown here is derived from an EMBL/GenBank/DDBJ whole genome shotgun (WGS) entry which is preliminary data.</text>
</comment>
<keyword evidence="1" id="KW-0732">Signal</keyword>
<gene>
    <name evidence="2" type="ORF">F2Q69_00034636</name>
</gene>
<feature type="signal peptide" evidence="1">
    <location>
        <begin position="1"/>
        <end position="26"/>
    </location>
</feature>
<dbReference type="EMBL" id="QGKX02000004">
    <property type="protein sequence ID" value="KAF3600428.1"/>
    <property type="molecule type" value="Genomic_DNA"/>
</dbReference>
<dbReference type="Proteomes" id="UP000712600">
    <property type="component" value="Unassembled WGS sequence"/>
</dbReference>
<organism evidence="2 3">
    <name type="scientific">Brassica cretica</name>
    <name type="common">Mustard</name>
    <dbReference type="NCBI Taxonomy" id="69181"/>
    <lineage>
        <taxon>Eukaryota</taxon>
        <taxon>Viridiplantae</taxon>
        <taxon>Streptophyta</taxon>
        <taxon>Embryophyta</taxon>
        <taxon>Tracheophyta</taxon>
        <taxon>Spermatophyta</taxon>
        <taxon>Magnoliopsida</taxon>
        <taxon>eudicotyledons</taxon>
        <taxon>Gunneridae</taxon>
        <taxon>Pentapetalae</taxon>
        <taxon>rosids</taxon>
        <taxon>malvids</taxon>
        <taxon>Brassicales</taxon>
        <taxon>Brassicaceae</taxon>
        <taxon>Brassiceae</taxon>
        <taxon>Brassica</taxon>
    </lineage>
</organism>
<evidence type="ECO:0000256" key="1">
    <source>
        <dbReference type="SAM" id="SignalP"/>
    </source>
</evidence>
<dbReference type="AlphaFoldDB" id="A0A8S9SGI4"/>